<evidence type="ECO:0000256" key="1">
    <source>
        <dbReference type="ARBA" id="ARBA00001619"/>
    </source>
</evidence>
<evidence type="ECO:0000256" key="2">
    <source>
        <dbReference type="ARBA" id="ARBA00011103"/>
    </source>
</evidence>
<comment type="similarity">
    <text evidence="7">Belongs to the acetate CoA ligase beta subunit family.</text>
</comment>
<dbReference type="Gene3D" id="3.30.470.20">
    <property type="entry name" value="ATP-grasp fold, B domain"/>
    <property type="match status" value="1"/>
</dbReference>
<evidence type="ECO:0000256" key="6">
    <source>
        <dbReference type="ARBA" id="ARBA00022840"/>
    </source>
</evidence>
<comment type="catalytic activity">
    <reaction evidence="1">
        <text>acetate + ATP + CoA = acetyl-CoA + ADP + phosphate</text>
        <dbReference type="Rhea" id="RHEA:15081"/>
        <dbReference type="ChEBI" id="CHEBI:30089"/>
        <dbReference type="ChEBI" id="CHEBI:30616"/>
        <dbReference type="ChEBI" id="CHEBI:43474"/>
        <dbReference type="ChEBI" id="CHEBI:57287"/>
        <dbReference type="ChEBI" id="CHEBI:57288"/>
        <dbReference type="ChEBI" id="CHEBI:456216"/>
        <dbReference type="EC" id="6.2.1.13"/>
    </reaction>
</comment>
<reference evidence="11" key="1">
    <citation type="submission" date="2013-06" db="EMBL/GenBank/DDBJ databases">
        <title>Complete Genome Sequence of Hyperthermophilic Palaeococcus pacificus DY20341T, Isolated from a Deep-Sea Hydrothermal Sediments.</title>
        <authorList>
            <person name="Zeng X."/>
            <person name="Shao Z."/>
        </authorList>
    </citation>
    <scope>NUCLEOTIDE SEQUENCE [LARGE SCALE GENOMIC DNA]</scope>
    <source>
        <strain evidence="11">DY20341</strain>
    </source>
</reference>
<dbReference type="STRING" id="1343739.PAP_06970"/>
<dbReference type="InterPro" id="IPR011761">
    <property type="entry name" value="ATP-grasp"/>
</dbReference>
<dbReference type="GO" id="GO:0046872">
    <property type="term" value="F:metal ion binding"/>
    <property type="evidence" value="ECO:0007669"/>
    <property type="project" value="InterPro"/>
</dbReference>
<proteinExistence type="inferred from homology"/>
<keyword evidence="4" id="KW-0436">Ligase</keyword>
<evidence type="ECO:0000256" key="4">
    <source>
        <dbReference type="ARBA" id="ARBA00022598"/>
    </source>
</evidence>
<dbReference type="Gene3D" id="3.30.1490.20">
    <property type="entry name" value="ATP-grasp fold, A domain"/>
    <property type="match status" value="1"/>
</dbReference>
<evidence type="ECO:0000256" key="7">
    <source>
        <dbReference type="ARBA" id="ARBA00061309"/>
    </source>
</evidence>
<dbReference type="InterPro" id="IPR013815">
    <property type="entry name" value="ATP_grasp_subdomain_1"/>
</dbReference>
<protein>
    <recommendedName>
        <fullName evidence="3">acetate--CoA ligase (ADP-forming)</fullName>
        <ecNumber evidence="3">6.2.1.13</ecNumber>
    </recommendedName>
</protein>
<dbReference type="GO" id="GO:0043758">
    <property type="term" value="F:acetate-CoA ligase (ADP-forming) activity"/>
    <property type="evidence" value="ECO:0007669"/>
    <property type="project" value="UniProtKB-EC"/>
</dbReference>
<feature type="domain" description="ATP-grasp" evidence="9">
    <location>
        <begin position="27"/>
        <end position="63"/>
    </location>
</feature>
<keyword evidence="11" id="KW-1185">Reference proteome</keyword>
<evidence type="ECO:0000313" key="11">
    <source>
        <dbReference type="Proteomes" id="UP000027981"/>
    </source>
</evidence>
<dbReference type="GeneID" id="24842507"/>
<dbReference type="OrthoDB" id="18103at2157"/>
<evidence type="ECO:0000256" key="3">
    <source>
        <dbReference type="ARBA" id="ARBA00012957"/>
    </source>
</evidence>
<evidence type="ECO:0000313" key="10">
    <source>
        <dbReference type="EMBL" id="AIF69786.1"/>
    </source>
</evidence>
<organism evidence="10 11">
    <name type="scientific">Palaeococcus pacificus DY20341</name>
    <dbReference type="NCBI Taxonomy" id="1343739"/>
    <lineage>
        <taxon>Archaea</taxon>
        <taxon>Methanobacteriati</taxon>
        <taxon>Methanobacteriota</taxon>
        <taxon>Thermococci</taxon>
        <taxon>Thermococcales</taxon>
        <taxon>Thermococcaceae</taxon>
        <taxon>Palaeococcus</taxon>
    </lineage>
</organism>
<dbReference type="PANTHER" id="PTHR43334">
    <property type="entry name" value="ACETATE--COA LIGASE [ADP-FORMING]"/>
    <property type="match status" value="1"/>
</dbReference>
<dbReference type="FunFam" id="3.30.1490.20:FF:000020">
    <property type="entry name" value="Protein lysine acetyltransferase"/>
    <property type="match status" value="1"/>
</dbReference>
<evidence type="ECO:0000259" key="9">
    <source>
        <dbReference type="PROSITE" id="PS50975"/>
    </source>
</evidence>
<dbReference type="InterPro" id="IPR051538">
    <property type="entry name" value="Acyl-CoA_Synth/Transferase"/>
</dbReference>
<accession>A0A075LUG9</accession>
<sequence length="232" mass="25725">MERIEKARQIIEKAKAEGRPLVEPEAKEILKLYGVPVPDFKVATNEEEAVQFAREIGYPVVMKIVSPQIIHKSDAGGVKVNIKSDEEAREAFKKIMENAKNYKPDADLWGVIVYKMLPLGKEVIVGMIRDPQFGPAIMFGLGGIFVEILKDVSFRVAPITKDEALDMIKEIKAYPILAGARGEKPVNIEALADIIAKVGELALELPEVKELDINPIFAYEDEAVAVDARMLL</sequence>
<dbReference type="KEGG" id="ppac:PAP_06970"/>
<evidence type="ECO:0000256" key="8">
    <source>
        <dbReference type="PROSITE-ProRule" id="PRU00409"/>
    </source>
</evidence>
<dbReference type="eggNOG" id="arCOG01338">
    <property type="taxonomic scope" value="Archaea"/>
</dbReference>
<dbReference type="Proteomes" id="UP000027981">
    <property type="component" value="Chromosome"/>
</dbReference>
<comment type="subunit">
    <text evidence="2">Heterotetramer of two alpha and two beta subunits.</text>
</comment>
<dbReference type="PANTHER" id="PTHR43334:SF1">
    <property type="entry name" value="3-HYDROXYPROPIONATE--COA LIGASE [ADP-FORMING]"/>
    <property type="match status" value="1"/>
</dbReference>
<gene>
    <name evidence="10" type="ORF">PAP_06970</name>
</gene>
<evidence type="ECO:0000256" key="5">
    <source>
        <dbReference type="ARBA" id="ARBA00022741"/>
    </source>
</evidence>
<dbReference type="RefSeq" id="WP_048165306.1">
    <property type="nucleotide sequence ID" value="NZ_CP006019.1"/>
</dbReference>
<dbReference type="GO" id="GO:0005524">
    <property type="term" value="F:ATP binding"/>
    <property type="evidence" value="ECO:0007669"/>
    <property type="project" value="UniProtKB-UniRule"/>
</dbReference>
<dbReference type="EMBL" id="CP006019">
    <property type="protein sequence ID" value="AIF69786.1"/>
    <property type="molecule type" value="Genomic_DNA"/>
</dbReference>
<keyword evidence="6 8" id="KW-0067">ATP-binding</keyword>
<reference evidence="10 11" key="2">
    <citation type="journal article" date="2015" name="Genome Announc.">
        <title>Complete Genome Sequence of Hyperthermophilic Piezophilic Archaeon Palaeococcus pacificus DY20341T, Isolated from Deep-Sea Hydrothermal Sediments.</title>
        <authorList>
            <person name="Zeng X."/>
            <person name="Jebbar M."/>
            <person name="Shao Z."/>
        </authorList>
    </citation>
    <scope>NUCLEOTIDE SEQUENCE [LARGE SCALE GENOMIC DNA]</scope>
    <source>
        <strain evidence="10 11">DY20341</strain>
    </source>
</reference>
<dbReference type="PROSITE" id="PS50975">
    <property type="entry name" value="ATP_GRASP"/>
    <property type="match status" value="1"/>
</dbReference>
<dbReference type="AlphaFoldDB" id="A0A075LUG9"/>
<dbReference type="EC" id="6.2.1.13" evidence="3"/>
<dbReference type="HOGENOM" id="CLU_063044_1_1_2"/>
<dbReference type="SUPFAM" id="SSF56059">
    <property type="entry name" value="Glutathione synthetase ATP-binding domain-like"/>
    <property type="match status" value="1"/>
</dbReference>
<name>A0A075LUG9_9EURY</name>
<dbReference type="Pfam" id="PF13549">
    <property type="entry name" value="ATP-grasp_5"/>
    <property type="match status" value="1"/>
</dbReference>
<keyword evidence="5 8" id="KW-0547">Nucleotide-binding</keyword>